<evidence type="ECO:0000313" key="8">
    <source>
        <dbReference type="Proteomes" id="UP000176974"/>
    </source>
</evidence>
<feature type="transmembrane region" description="Helical" evidence="5">
    <location>
        <begin position="105"/>
        <end position="128"/>
    </location>
</feature>
<evidence type="ECO:0000256" key="5">
    <source>
        <dbReference type="HAMAP-Rule" id="MF_01600"/>
    </source>
</evidence>
<evidence type="ECO:0000256" key="6">
    <source>
        <dbReference type="SAM" id="MobiDB-lite"/>
    </source>
</evidence>
<keyword evidence="1 5" id="KW-1003">Cell membrane</keyword>
<evidence type="ECO:0000256" key="4">
    <source>
        <dbReference type="ARBA" id="ARBA00023136"/>
    </source>
</evidence>
<reference evidence="7 8" key="1">
    <citation type="journal article" date="2016" name="Nat. Commun.">
        <title>Thousands of microbial genomes shed light on interconnected biogeochemical processes in an aquifer system.</title>
        <authorList>
            <person name="Anantharaman K."/>
            <person name="Brown C.T."/>
            <person name="Hug L.A."/>
            <person name="Sharon I."/>
            <person name="Castelle C.J."/>
            <person name="Probst A.J."/>
            <person name="Thomas B.C."/>
            <person name="Singh A."/>
            <person name="Wilkins M.J."/>
            <person name="Karaoz U."/>
            <person name="Brodie E.L."/>
            <person name="Williams K.H."/>
            <person name="Hubbard S.S."/>
            <person name="Banfield J.F."/>
        </authorList>
    </citation>
    <scope>NUCLEOTIDE SEQUENCE [LARGE SCALE GENOMIC DNA]</scope>
</reference>
<proteinExistence type="inferred from homology"/>
<keyword evidence="3 5" id="KW-1133">Transmembrane helix</keyword>
<dbReference type="PANTHER" id="PTHR39344:SF1">
    <property type="entry name" value="UPF0182 PROTEIN SLL1060"/>
    <property type="match status" value="1"/>
</dbReference>
<evidence type="ECO:0000313" key="7">
    <source>
        <dbReference type="EMBL" id="OGZ35938.1"/>
    </source>
</evidence>
<feature type="compositionally biased region" description="Polar residues" evidence="6">
    <location>
        <begin position="868"/>
        <end position="884"/>
    </location>
</feature>
<evidence type="ECO:0000256" key="1">
    <source>
        <dbReference type="ARBA" id="ARBA00022475"/>
    </source>
</evidence>
<feature type="transmembrane region" description="Helical" evidence="5">
    <location>
        <begin position="7"/>
        <end position="29"/>
    </location>
</feature>
<dbReference type="AlphaFoldDB" id="A0A1G2FE99"/>
<feature type="transmembrane region" description="Helical" evidence="5">
    <location>
        <begin position="148"/>
        <end position="181"/>
    </location>
</feature>
<dbReference type="Proteomes" id="UP000176974">
    <property type="component" value="Unassembled WGS sequence"/>
</dbReference>
<dbReference type="PANTHER" id="PTHR39344">
    <property type="entry name" value="UPF0182 PROTEIN SLL1060"/>
    <property type="match status" value="1"/>
</dbReference>
<dbReference type="GO" id="GO:0005576">
    <property type="term" value="C:extracellular region"/>
    <property type="evidence" value="ECO:0007669"/>
    <property type="project" value="TreeGrafter"/>
</dbReference>
<sequence length="928" mass="104021">MKFTKFFFLTFLGIAVLTFIFFSNIVSLITDWWWYQEVGFTEIFIKSLIAKIIVGFSAGLLAAAFLLTNLSLALRSKIPWLVAIPEALIGTSQPLNLNSHLLGKLGIIINCVISIFIGLLASSSWHDILKFLSSVPFGQKDPIFGQDVSFYVFSLSVFSLGLGLIKAVILISLISCGLIYVLRGSLSLSSFFPKIDLSKLTGKSESLIPKPAKNQISDPKARLHISILLSLFLITIAIGTYLSLYNLLTAQSGPVFGAAFTDANIMIPLLRVSVFVYGASALLALFYGVSGKIAPLLGAVSLTVLIGFASWIIPSVFQKLIVAPNELTKETPFIKYNISASRKAYGLDRVEEREIAASKPITAADIVANNLTIKNVRLWDREPLLSTFSQIQEIRTYYEFSSVDNDRYTINNELRQIMLSPRELASSSLPNKNWINERLTFTHGYGIAAGPVNQVTPEGLPVLFVKDLPPKSEVKELDISRPEVYYGEIPNEYVVVKTKSKEFDYPKGEENVYSDYAGKGGVEINSPIRRLLYAIRFGSLKLFLSSDITKESRILYYRNIKERISKIAPFLELDRDPYLVIAEGKMYWVLDAYTSTDRYPYSQPLPLNGGKVNYIRNSVKAVVDAYDGAIKFYQADLDDPIIKTYAKIFPRTFQKLEEMPKGLISHLRYPEDIFILQTAIYTTYHMDDPQIFYNKEDQWEIPAIASGNAAQTENETLAMNPRHMIMKLPGEKTEEFILMLPFTPRAKDNLSAWMVARNDGQEYGKLVVYRFPKDKLIFGPKQIIGRINQDAEVSRQISLWDQGGSQVIQGSLLVIPIEESLVYVRPLYLKAATGKIPELKRVIVAYENKIAMEETLEEGLARIFGTADGQTKPSGESVQAAPTDSTREGLLNQANESYEAAIRAQREGDWGRYGEEIKKLGEILSKLR</sequence>
<protein>
    <recommendedName>
        <fullName evidence="5">UPF0182 protein A2815_01370</fullName>
    </recommendedName>
</protein>
<comment type="subcellular location">
    <subcellularLocation>
        <location evidence="5">Cell membrane</location>
        <topology evidence="5">Multi-pass membrane protein</topology>
    </subcellularLocation>
</comment>
<dbReference type="InterPro" id="IPR005372">
    <property type="entry name" value="UPF0182"/>
</dbReference>
<comment type="similarity">
    <text evidence="5">Belongs to the UPF0182 family.</text>
</comment>
<comment type="caution">
    <text evidence="7">The sequence shown here is derived from an EMBL/GenBank/DDBJ whole genome shotgun (WGS) entry which is preliminary data.</text>
</comment>
<accession>A0A1G2FE99</accession>
<dbReference type="HAMAP" id="MF_01600">
    <property type="entry name" value="UPF0182"/>
    <property type="match status" value="1"/>
</dbReference>
<dbReference type="EMBL" id="MHMY01000004">
    <property type="protein sequence ID" value="OGZ35938.1"/>
    <property type="molecule type" value="Genomic_DNA"/>
</dbReference>
<feature type="transmembrane region" description="Helical" evidence="5">
    <location>
        <begin position="223"/>
        <end position="245"/>
    </location>
</feature>
<feature type="transmembrane region" description="Helical" evidence="5">
    <location>
        <begin position="296"/>
        <end position="317"/>
    </location>
</feature>
<feature type="transmembrane region" description="Helical" evidence="5">
    <location>
        <begin position="49"/>
        <end position="67"/>
    </location>
</feature>
<gene>
    <name evidence="7" type="ORF">A2815_01370</name>
</gene>
<evidence type="ECO:0000256" key="2">
    <source>
        <dbReference type="ARBA" id="ARBA00022692"/>
    </source>
</evidence>
<evidence type="ECO:0000256" key="3">
    <source>
        <dbReference type="ARBA" id="ARBA00022989"/>
    </source>
</evidence>
<organism evidence="7 8">
    <name type="scientific">Candidatus Portnoybacteria bacterium RIFCSPHIGHO2_01_FULL_40_12b</name>
    <dbReference type="NCBI Taxonomy" id="1801994"/>
    <lineage>
        <taxon>Bacteria</taxon>
        <taxon>Candidatus Portnoyibacteriota</taxon>
    </lineage>
</organism>
<feature type="region of interest" description="Disordered" evidence="6">
    <location>
        <begin position="867"/>
        <end position="889"/>
    </location>
</feature>
<keyword evidence="4 5" id="KW-0472">Membrane</keyword>
<keyword evidence="2 5" id="KW-0812">Transmembrane</keyword>
<name>A0A1G2FE99_9BACT</name>
<feature type="transmembrane region" description="Helical" evidence="5">
    <location>
        <begin position="265"/>
        <end position="289"/>
    </location>
</feature>
<dbReference type="Pfam" id="PF03699">
    <property type="entry name" value="UPF0182"/>
    <property type="match status" value="1"/>
</dbReference>
<dbReference type="GO" id="GO:0005886">
    <property type="term" value="C:plasma membrane"/>
    <property type="evidence" value="ECO:0007669"/>
    <property type="project" value="UniProtKB-SubCell"/>
</dbReference>